<evidence type="ECO:0000256" key="10">
    <source>
        <dbReference type="ARBA" id="ARBA00022840"/>
    </source>
</evidence>
<evidence type="ECO:0000259" key="20">
    <source>
        <dbReference type="PROSITE" id="PS51473"/>
    </source>
</evidence>
<dbReference type="GO" id="GO:0005886">
    <property type="term" value="C:plasma membrane"/>
    <property type="evidence" value="ECO:0007669"/>
    <property type="project" value="TreeGrafter"/>
</dbReference>
<proteinExistence type="predicted"/>
<dbReference type="Pfam" id="PF01657">
    <property type="entry name" value="Stress-antifung"/>
    <property type="match status" value="2"/>
</dbReference>
<keyword evidence="4" id="KW-0808">Transferase</keyword>
<dbReference type="InterPro" id="IPR011009">
    <property type="entry name" value="Kinase-like_dom_sf"/>
</dbReference>
<keyword evidence="10 15" id="KW-0067">ATP-binding</keyword>
<dbReference type="AlphaFoldDB" id="A0A8S0S1V1"/>
<dbReference type="PROSITE" id="PS50011">
    <property type="entry name" value="PROTEIN_KINASE_DOM"/>
    <property type="match status" value="1"/>
</dbReference>
<keyword evidence="3" id="KW-0597">Phosphoprotein</keyword>
<protein>
    <submittedName>
        <fullName evidence="21">Receptor kinase At4g00960</fullName>
    </submittedName>
</protein>
<evidence type="ECO:0000259" key="19">
    <source>
        <dbReference type="PROSITE" id="PS50011"/>
    </source>
</evidence>
<keyword evidence="9 21" id="KW-0418">Kinase</keyword>
<evidence type="ECO:0000256" key="14">
    <source>
        <dbReference type="ARBA" id="ARBA00023180"/>
    </source>
</evidence>
<dbReference type="PROSITE" id="PS00107">
    <property type="entry name" value="PROTEIN_KINASE_ATP"/>
    <property type="match status" value="1"/>
</dbReference>
<evidence type="ECO:0000256" key="15">
    <source>
        <dbReference type="PROSITE-ProRule" id="PRU10141"/>
    </source>
</evidence>
<dbReference type="CDD" id="cd14066">
    <property type="entry name" value="STKc_IRAK"/>
    <property type="match status" value="1"/>
</dbReference>
<dbReference type="InterPro" id="IPR002902">
    <property type="entry name" value="GNK2"/>
</dbReference>
<feature type="transmembrane region" description="Helical" evidence="17">
    <location>
        <begin position="281"/>
        <end position="302"/>
    </location>
</feature>
<evidence type="ECO:0000256" key="12">
    <source>
        <dbReference type="ARBA" id="ARBA00023136"/>
    </source>
</evidence>
<dbReference type="OrthoDB" id="1405469at2759"/>
<dbReference type="Gene3D" id="1.10.510.10">
    <property type="entry name" value="Transferase(Phosphotransferase) domain 1"/>
    <property type="match status" value="1"/>
</dbReference>
<dbReference type="PROSITE" id="PS51473">
    <property type="entry name" value="GNK2"/>
    <property type="match status" value="2"/>
</dbReference>
<gene>
    <name evidence="21" type="ORF">OLEA9_A079030</name>
</gene>
<feature type="domain" description="Protein kinase" evidence="19">
    <location>
        <begin position="340"/>
        <end position="614"/>
    </location>
</feature>
<dbReference type="InterPro" id="IPR017441">
    <property type="entry name" value="Protein_kinase_ATP_BS"/>
</dbReference>
<feature type="domain" description="Gnk2-homologous" evidence="20">
    <location>
        <begin position="138"/>
        <end position="246"/>
    </location>
</feature>
<dbReference type="PANTHER" id="PTHR27002">
    <property type="entry name" value="RECEPTOR-LIKE SERINE/THREONINE-PROTEIN KINASE SD1-8"/>
    <property type="match status" value="1"/>
</dbReference>
<evidence type="ECO:0000256" key="7">
    <source>
        <dbReference type="ARBA" id="ARBA00022737"/>
    </source>
</evidence>
<organism evidence="21 22">
    <name type="scientific">Olea europaea subsp. europaea</name>
    <dbReference type="NCBI Taxonomy" id="158383"/>
    <lineage>
        <taxon>Eukaryota</taxon>
        <taxon>Viridiplantae</taxon>
        <taxon>Streptophyta</taxon>
        <taxon>Embryophyta</taxon>
        <taxon>Tracheophyta</taxon>
        <taxon>Spermatophyta</taxon>
        <taxon>Magnoliopsida</taxon>
        <taxon>eudicotyledons</taxon>
        <taxon>Gunneridae</taxon>
        <taxon>Pentapetalae</taxon>
        <taxon>asterids</taxon>
        <taxon>lamiids</taxon>
        <taxon>Lamiales</taxon>
        <taxon>Oleaceae</taxon>
        <taxon>Oleeae</taxon>
        <taxon>Olea</taxon>
    </lineage>
</organism>
<dbReference type="CDD" id="cd23509">
    <property type="entry name" value="Gnk2-like"/>
    <property type="match status" value="2"/>
</dbReference>
<dbReference type="Gramene" id="OE9A079030T1">
    <property type="protein sequence ID" value="OE9A079030C1"/>
    <property type="gene ID" value="OE9A079030"/>
</dbReference>
<dbReference type="Gene3D" id="3.30.430.20">
    <property type="entry name" value="Gnk2 domain, C-X8-C-X2-C motif"/>
    <property type="match status" value="2"/>
</dbReference>
<dbReference type="Pfam" id="PF07714">
    <property type="entry name" value="PK_Tyr_Ser-Thr"/>
    <property type="match status" value="1"/>
</dbReference>
<keyword evidence="22" id="KW-1185">Reference proteome</keyword>
<evidence type="ECO:0000313" key="21">
    <source>
        <dbReference type="EMBL" id="CAA2986604.1"/>
    </source>
</evidence>
<dbReference type="SMART" id="SM00220">
    <property type="entry name" value="S_TKc"/>
    <property type="match status" value="1"/>
</dbReference>
<dbReference type="FunFam" id="3.30.200.20:FF:000142">
    <property type="entry name" value="Cysteine-rich receptor-like protein kinase 10"/>
    <property type="match status" value="1"/>
</dbReference>
<dbReference type="GO" id="GO:0009737">
    <property type="term" value="P:response to abscisic acid"/>
    <property type="evidence" value="ECO:0007669"/>
    <property type="project" value="UniProtKB-ARBA"/>
</dbReference>
<name>A0A8S0S1V1_OLEEU</name>
<keyword evidence="2" id="KW-0723">Serine/threonine-protein kinase</keyword>
<dbReference type="GO" id="GO:0005524">
    <property type="term" value="F:ATP binding"/>
    <property type="evidence" value="ECO:0007669"/>
    <property type="project" value="UniProtKB-UniRule"/>
</dbReference>
<evidence type="ECO:0000256" key="1">
    <source>
        <dbReference type="ARBA" id="ARBA00004167"/>
    </source>
</evidence>
<evidence type="ECO:0000256" key="17">
    <source>
        <dbReference type="SAM" id="Phobius"/>
    </source>
</evidence>
<keyword evidence="7" id="KW-0677">Repeat</keyword>
<sequence>MTSREWLVPFIFLSITNLVFLVKSDFPTPIFSFYNCLNTENYTSNSMYKTNLDTLLSSVSSNISTDGFYNASMGENLDRVNLIALCRADLQPYQCREYVSSATMEVLRMCPYQKQVVYWHEFCTVRYSNEAILGTVEIIPYRTAGSSHTIPDSEKFYKELNILLDSLRNQTVFNSSPQKFAAAASQPDPNFGTIYAFEQCTPDITPEDCGACLNQSALIIPQCCDGQRGVRILRPSCYLRFETNRFYNETMVRTLQPEPTQPIIVPPASRKEDNDNTTRTVIIVVVPTAACLTLALSIGIFLRTRRKHKPSGELETGNEISTVESLQYDFGTIRTATDDFSDANKLGQGGFGVVYKGKLPNGNEVAVKRLSRGSVQGDLEFKNEVLLVARLKHRSLVRLLGFSLKGSERLLIYERVKNGSLDHFIFDSIKRSYLDWDKRFKIIQGVARGLLYLHEESQLKIIHRDLKASNVLLDEEMKPKISDFGMARLLVQDETQGKTSRIVGTYGYMAPEYVFNGQFSIKSDVFSFGVLLLEIVTGQRINNYQNGDGEENLFNFAWRNWNHGTIENMMDPALRASGSLDIVRCIHIGLLCVQENAALRPTMGSIILMFTSFSITLPVPSRPAFFVSSFTSPEILNREENNSRALHISQPSEGEPGYSAPSINDVSITELYPR</sequence>
<dbReference type="PROSITE" id="PS00108">
    <property type="entry name" value="PROTEIN_KINASE_ST"/>
    <property type="match status" value="1"/>
</dbReference>
<keyword evidence="8 15" id="KW-0547">Nucleotide-binding</keyword>
<feature type="chain" id="PRO_5035754620" evidence="18">
    <location>
        <begin position="22"/>
        <end position="674"/>
    </location>
</feature>
<keyword evidence="14" id="KW-0325">Glycoprotein</keyword>
<keyword evidence="12 17" id="KW-0472">Membrane</keyword>
<evidence type="ECO:0000256" key="11">
    <source>
        <dbReference type="ARBA" id="ARBA00022989"/>
    </source>
</evidence>
<feature type="binding site" evidence="15">
    <location>
        <position position="368"/>
    </location>
    <ligand>
        <name>ATP</name>
        <dbReference type="ChEBI" id="CHEBI:30616"/>
    </ligand>
</feature>
<keyword evidence="5 17" id="KW-0812">Transmembrane</keyword>
<dbReference type="InterPro" id="IPR008271">
    <property type="entry name" value="Ser/Thr_kinase_AS"/>
</dbReference>
<dbReference type="InterPro" id="IPR038408">
    <property type="entry name" value="GNK2_sf"/>
</dbReference>
<feature type="region of interest" description="Disordered" evidence="16">
    <location>
        <begin position="648"/>
        <end position="674"/>
    </location>
</feature>
<comment type="subcellular location">
    <subcellularLocation>
        <location evidence="1">Membrane</location>
        <topology evidence="1">Single-pass membrane protein</topology>
    </subcellularLocation>
</comment>
<accession>A0A8S0S1V1</accession>
<feature type="signal peptide" evidence="18">
    <location>
        <begin position="1"/>
        <end position="21"/>
    </location>
</feature>
<keyword evidence="6 18" id="KW-0732">Signal</keyword>
<dbReference type="SUPFAM" id="SSF56112">
    <property type="entry name" value="Protein kinase-like (PK-like)"/>
    <property type="match status" value="1"/>
</dbReference>
<evidence type="ECO:0000256" key="2">
    <source>
        <dbReference type="ARBA" id="ARBA00022527"/>
    </source>
</evidence>
<evidence type="ECO:0000256" key="9">
    <source>
        <dbReference type="ARBA" id="ARBA00022777"/>
    </source>
</evidence>
<comment type="caution">
    <text evidence="21">The sequence shown here is derived from an EMBL/GenBank/DDBJ whole genome shotgun (WGS) entry which is preliminary data.</text>
</comment>
<evidence type="ECO:0000256" key="3">
    <source>
        <dbReference type="ARBA" id="ARBA00022553"/>
    </source>
</evidence>
<reference evidence="21 22" key="1">
    <citation type="submission" date="2019-12" db="EMBL/GenBank/DDBJ databases">
        <authorList>
            <person name="Alioto T."/>
            <person name="Alioto T."/>
            <person name="Gomez Garrido J."/>
        </authorList>
    </citation>
    <scope>NUCLEOTIDE SEQUENCE [LARGE SCALE GENOMIC DNA]</scope>
</reference>
<feature type="domain" description="Gnk2-homologous" evidence="20">
    <location>
        <begin position="30"/>
        <end position="132"/>
    </location>
</feature>
<keyword evidence="11 17" id="KW-1133">Transmembrane helix</keyword>
<dbReference type="Proteomes" id="UP000594638">
    <property type="component" value="Unassembled WGS sequence"/>
</dbReference>
<dbReference type="Gene3D" id="3.30.200.20">
    <property type="entry name" value="Phosphorylase Kinase, domain 1"/>
    <property type="match status" value="1"/>
</dbReference>
<dbReference type="GO" id="GO:0004674">
    <property type="term" value="F:protein serine/threonine kinase activity"/>
    <property type="evidence" value="ECO:0007669"/>
    <property type="project" value="UniProtKB-KW"/>
</dbReference>
<keyword evidence="13 21" id="KW-0675">Receptor</keyword>
<evidence type="ECO:0000313" key="22">
    <source>
        <dbReference type="Proteomes" id="UP000594638"/>
    </source>
</evidence>
<evidence type="ECO:0000256" key="6">
    <source>
        <dbReference type="ARBA" id="ARBA00022729"/>
    </source>
</evidence>
<evidence type="ECO:0000256" key="8">
    <source>
        <dbReference type="ARBA" id="ARBA00022741"/>
    </source>
</evidence>
<dbReference type="InterPro" id="IPR001245">
    <property type="entry name" value="Ser-Thr/Tyr_kinase_cat_dom"/>
</dbReference>
<evidence type="ECO:0000256" key="4">
    <source>
        <dbReference type="ARBA" id="ARBA00022679"/>
    </source>
</evidence>
<evidence type="ECO:0000256" key="13">
    <source>
        <dbReference type="ARBA" id="ARBA00023170"/>
    </source>
</evidence>
<evidence type="ECO:0000256" key="5">
    <source>
        <dbReference type="ARBA" id="ARBA00022692"/>
    </source>
</evidence>
<evidence type="ECO:0000256" key="16">
    <source>
        <dbReference type="SAM" id="MobiDB-lite"/>
    </source>
</evidence>
<evidence type="ECO:0000256" key="18">
    <source>
        <dbReference type="SAM" id="SignalP"/>
    </source>
</evidence>
<dbReference type="PANTHER" id="PTHR27002:SF1104">
    <property type="entry name" value="CYSTEINE-RICH RECEPTOR-LIKE PROTEIN KINASE 27-RELATED"/>
    <property type="match status" value="1"/>
</dbReference>
<dbReference type="FunFam" id="1.10.510.10:FF:000343">
    <property type="entry name" value="Cysteine-rich receptor-like protein kinase 28"/>
    <property type="match status" value="1"/>
</dbReference>
<dbReference type="InterPro" id="IPR000719">
    <property type="entry name" value="Prot_kinase_dom"/>
</dbReference>
<dbReference type="EMBL" id="CACTIH010003875">
    <property type="protein sequence ID" value="CAA2986604.1"/>
    <property type="molecule type" value="Genomic_DNA"/>
</dbReference>